<dbReference type="InterPro" id="IPR028002">
    <property type="entry name" value="Myb_DNA-bind_5"/>
</dbReference>
<reference evidence="5" key="2">
    <citation type="submission" date="2021-09" db="EMBL/GenBank/DDBJ databases">
        <authorList>
            <person name="Jia N."/>
            <person name="Wang J."/>
            <person name="Shi W."/>
            <person name="Du L."/>
            <person name="Sun Y."/>
            <person name="Zhan W."/>
            <person name="Jiang J."/>
            <person name="Wang Q."/>
            <person name="Zhang B."/>
            <person name="Ji P."/>
            <person name="Sakyi L.B."/>
            <person name="Cui X."/>
            <person name="Yuan T."/>
            <person name="Jiang B."/>
            <person name="Yang W."/>
            <person name="Lam T.T.-Y."/>
            <person name="Chang Q."/>
            <person name="Ding S."/>
            <person name="Wang X."/>
            <person name="Zhu J."/>
            <person name="Ruan X."/>
            <person name="Zhao L."/>
            <person name="Wei J."/>
            <person name="Que T."/>
            <person name="Du C."/>
            <person name="Cheng J."/>
            <person name="Dai P."/>
            <person name="Han X."/>
            <person name="Huang E."/>
            <person name="Gao Y."/>
            <person name="Liu J."/>
            <person name="Shao H."/>
            <person name="Ye R."/>
            <person name="Li L."/>
            <person name="Wei W."/>
            <person name="Wang X."/>
            <person name="Wang C."/>
            <person name="Huo Q."/>
            <person name="Li W."/>
            <person name="Guo W."/>
            <person name="Chen H."/>
            <person name="Chen S."/>
            <person name="Zhou L."/>
            <person name="Zhou L."/>
            <person name="Ni X."/>
            <person name="Tian J."/>
            <person name="Zhou Y."/>
            <person name="Sheng Y."/>
            <person name="Liu T."/>
            <person name="Pan Y."/>
            <person name="Xia L."/>
            <person name="Li J."/>
            <person name="Zhao F."/>
            <person name="Cao W."/>
        </authorList>
    </citation>
    <scope>NUCLEOTIDE SEQUENCE</scope>
    <source>
        <strain evidence="5">Rsan-2018</strain>
        <tissue evidence="5">Larvae</tissue>
    </source>
</reference>
<evidence type="ECO:0000313" key="6">
    <source>
        <dbReference type="Proteomes" id="UP000821837"/>
    </source>
</evidence>
<evidence type="ECO:0000259" key="4">
    <source>
        <dbReference type="Pfam" id="PF13873"/>
    </source>
</evidence>
<dbReference type="AlphaFoldDB" id="A0A9D4QCQ1"/>
<proteinExistence type="predicted"/>
<gene>
    <name evidence="5" type="ORF">HPB52_017307</name>
</gene>
<feature type="domain" description="Myb/SANT-like DNA-binding" evidence="4">
    <location>
        <begin position="86"/>
        <end position="156"/>
    </location>
</feature>
<evidence type="ECO:0000313" key="5">
    <source>
        <dbReference type="EMBL" id="KAH7972804.1"/>
    </source>
</evidence>
<dbReference type="Pfam" id="PF13873">
    <property type="entry name" value="Myb_DNA-bind_5"/>
    <property type="match status" value="1"/>
</dbReference>
<dbReference type="Proteomes" id="UP000821837">
    <property type="component" value="Chromosome 11"/>
</dbReference>
<organism evidence="5 6">
    <name type="scientific">Rhipicephalus sanguineus</name>
    <name type="common">Brown dog tick</name>
    <name type="synonym">Ixodes sanguineus</name>
    <dbReference type="NCBI Taxonomy" id="34632"/>
    <lineage>
        <taxon>Eukaryota</taxon>
        <taxon>Metazoa</taxon>
        <taxon>Ecdysozoa</taxon>
        <taxon>Arthropoda</taxon>
        <taxon>Chelicerata</taxon>
        <taxon>Arachnida</taxon>
        <taxon>Acari</taxon>
        <taxon>Parasitiformes</taxon>
        <taxon>Ixodida</taxon>
        <taxon>Ixodoidea</taxon>
        <taxon>Ixodidae</taxon>
        <taxon>Rhipicephalinae</taxon>
        <taxon>Rhipicephalus</taxon>
        <taxon>Rhipicephalus</taxon>
    </lineage>
</organism>
<dbReference type="EMBL" id="JABSTV010001247">
    <property type="protein sequence ID" value="KAH7972804.1"/>
    <property type="molecule type" value="Genomic_DNA"/>
</dbReference>
<comment type="subunit">
    <text evidence="1">Self-associates forming complexes of several hundred monomers.</text>
</comment>
<name>A0A9D4QCQ1_RHISA</name>
<accession>A0A9D4QCQ1</accession>
<evidence type="ECO:0000256" key="2">
    <source>
        <dbReference type="ARBA" id="ARBA00016807"/>
    </source>
</evidence>
<dbReference type="VEuPathDB" id="VectorBase:RSAN_029027"/>
<keyword evidence="6" id="KW-1185">Reference proteome</keyword>
<comment type="caution">
    <text evidence="5">The sequence shown here is derived from an EMBL/GenBank/DDBJ whole genome shotgun (WGS) entry which is preliminary data.</text>
</comment>
<reference evidence="5" key="1">
    <citation type="journal article" date="2020" name="Cell">
        <title>Large-Scale Comparative Analyses of Tick Genomes Elucidate Their Genetic Diversity and Vector Capacities.</title>
        <authorList>
            <consortium name="Tick Genome and Microbiome Consortium (TIGMIC)"/>
            <person name="Jia N."/>
            <person name="Wang J."/>
            <person name="Shi W."/>
            <person name="Du L."/>
            <person name="Sun Y."/>
            <person name="Zhan W."/>
            <person name="Jiang J.F."/>
            <person name="Wang Q."/>
            <person name="Zhang B."/>
            <person name="Ji P."/>
            <person name="Bell-Sakyi L."/>
            <person name="Cui X.M."/>
            <person name="Yuan T.T."/>
            <person name="Jiang B.G."/>
            <person name="Yang W.F."/>
            <person name="Lam T.T."/>
            <person name="Chang Q.C."/>
            <person name="Ding S.J."/>
            <person name="Wang X.J."/>
            <person name="Zhu J.G."/>
            <person name="Ruan X.D."/>
            <person name="Zhao L."/>
            <person name="Wei J.T."/>
            <person name="Ye R.Z."/>
            <person name="Que T.C."/>
            <person name="Du C.H."/>
            <person name="Zhou Y.H."/>
            <person name="Cheng J.X."/>
            <person name="Dai P.F."/>
            <person name="Guo W.B."/>
            <person name="Han X.H."/>
            <person name="Huang E.J."/>
            <person name="Li L.F."/>
            <person name="Wei W."/>
            <person name="Gao Y.C."/>
            <person name="Liu J.Z."/>
            <person name="Shao H.Z."/>
            <person name="Wang X."/>
            <person name="Wang C.C."/>
            <person name="Yang T.C."/>
            <person name="Huo Q.B."/>
            <person name="Li W."/>
            <person name="Chen H.Y."/>
            <person name="Chen S.E."/>
            <person name="Zhou L.G."/>
            <person name="Ni X.B."/>
            <person name="Tian J.H."/>
            <person name="Sheng Y."/>
            <person name="Liu T."/>
            <person name="Pan Y.S."/>
            <person name="Xia L.Y."/>
            <person name="Li J."/>
            <person name="Zhao F."/>
            <person name="Cao W.C."/>
        </authorList>
    </citation>
    <scope>NUCLEOTIDE SEQUENCE</scope>
    <source>
        <strain evidence="5">Rsan-2018</strain>
    </source>
</reference>
<protein>
    <recommendedName>
        <fullName evidence="2">Regulatory protein zeste</fullName>
    </recommendedName>
</protein>
<evidence type="ECO:0000256" key="1">
    <source>
        <dbReference type="ARBA" id="ARBA00011764"/>
    </source>
</evidence>
<sequence length="190" mass="21150">MVTSSCCRRKHTASRNIIAAQYLRPTNHQTRQWWKPVWHKQPPNQEALPTSTQKGSIEWTTCFGTCRAAGLGRALKMSANPPKQARQQNLTQSELASLVDPYEQYRRAIESLGESPRGSQAKQRAWANIAVLGIVRTPAEVRKKWCDVKSTAKARVTLKYCPVAANMTSPGALSVMQATSSAQNLPRQCM</sequence>
<evidence type="ECO:0000256" key="3">
    <source>
        <dbReference type="ARBA" id="ARBA00025466"/>
    </source>
</evidence>
<comment type="function">
    <text evidence="3">Involved in transvection phenomena (= synapsis-dependent gene expression), where the synaptic pairing of chromosomes carrying genes with which zeste interacts influences the expression of these genes. Zeste binds to DNA and stimulates transcription from a nearby promoter.</text>
</comment>